<dbReference type="Proteomes" id="UP000278609">
    <property type="component" value="Unassembled WGS sequence"/>
</dbReference>
<dbReference type="InterPro" id="IPR025668">
    <property type="entry name" value="Tnp_DDE_dom"/>
</dbReference>
<dbReference type="EMBL" id="RQYS01000106">
    <property type="protein sequence ID" value="RRD56577.1"/>
    <property type="molecule type" value="Genomic_DNA"/>
</dbReference>
<dbReference type="AlphaFoldDB" id="A0A3P1XFB7"/>
<dbReference type="Pfam" id="PF13737">
    <property type="entry name" value="DDE_Tnp_1_5"/>
    <property type="match status" value="1"/>
</dbReference>
<name>A0A3P1XFB7_TANFO</name>
<dbReference type="InterPro" id="IPR053172">
    <property type="entry name" value="Tn903_transposase"/>
</dbReference>
<organism evidence="2 3">
    <name type="scientific">Tannerella forsythia</name>
    <name type="common">Bacteroides forsythus</name>
    <dbReference type="NCBI Taxonomy" id="28112"/>
    <lineage>
        <taxon>Bacteria</taxon>
        <taxon>Pseudomonadati</taxon>
        <taxon>Bacteroidota</taxon>
        <taxon>Bacteroidia</taxon>
        <taxon>Bacteroidales</taxon>
        <taxon>Tannerellaceae</taxon>
        <taxon>Tannerella</taxon>
    </lineage>
</organism>
<gene>
    <name evidence="2" type="ORF">EII40_13660</name>
</gene>
<protein>
    <recommendedName>
        <fullName evidence="1">Transposase DDE domain-containing protein</fullName>
    </recommendedName>
</protein>
<proteinExistence type="predicted"/>
<accession>A0A3P1XFB7</accession>
<dbReference type="PANTHER" id="PTHR34631">
    <property type="match status" value="1"/>
</dbReference>
<evidence type="ECO:0000259" key="1">
    <source>
        <dbReference type="Pfam" id="PF13737"/>
    </source>
</evidence>
<comment type="caution">
    <text evidence="2">The sequence shown here is derived from an EMBL/GenBank/DDBJ whole genome shotgun (WGS) entry which is preliminary data.</text>
</comment>
<evidence type="ECO:0000313" key="2">
    <source>
        <dbReference type="EMBL" id="RRD56577.1"/>
    </source>
</evidence>
<feature type="domain" description="Transposase DDE" evidence="1">
    <location>
        <begin position="1"/>
        <end position="72"/>
    </location>
</feature>
<evidence type="ECO:0000313" key="3">
    <source>
        <dbReference type="Proteomes" id="UP000278609"/>
    </source>
</evidence>
<dbReference type="RefSeq" id="WP_124752781.1">
    <property type="nucleotide sequence ID" value="NZ_RQYS01000106.1"/>
</dbReference>
<dbReference type="PANTHER" id="PTHR34631:SF3">
    <property type="entry name" value="ISSOD12 TRANSPOSASE TNPA_ISSOD12"/>
    <property type="match status" value="1"/>
</dbReference>
<reference evidence="2 3" key="1">
    <citation type="submission" date="2018-11" db="EMBL/GenBank/DDBJ databases">
        <title>Genomes From Bacteria Associated with the Canine Oral Cavity: a Test Case for Automated Genome-Based Taxonomic Assignment.</title>
        <authorList>
            <person name="Coil D.A."/>
            <person name="Jospin G."/>
            <person name="Darling A.E."/>
            <person name="Wallis C."/>
            <person name="Davis I.J."/>
            <person name="Harris S."/>
            <person name="Eisen J.A."/>
            <person name="Holcombe L.J."/>
            <person name="O'Flynn C."/>
        </authorList>
    </citation>
    <scope>NUCLEOTIDE SEQUENCE [LARGE SCALE GENOMIC DNA]</scope>
    <source>
        <strain evidence="2 3">OH2617_COT-023</strain>
    </source>
</reference>
<sequence>MLKINYGLKLRQRTGFLESLFMLMGKSHLPVPDYRRLCRRQKSLPVDIGNRLARGENLSVGIDSTGLKVYGEGEWKARKHGYLKHFTWQKLQLCMDLDTQEILRAELTGNDEDDASVGTKILKGKTIHIDRFIADEAYDKFGFREILGSDILQIIPPLKNAVIQKVPERNLCPII</sequence>